<gene>
    <name evidence="7" type="ORF">SAMN04490178_10555</name>
</gene>
<dbReference type="GO" id="GO:0005886">
    <property type="term" value="C:plasma membrane"/>
    <property type="evidence" value="ECO:0007669"/>
    <property type="project" value="TreeGrafter"/>
</dbReference>
<feature type="transmembrane region" description="Helical" evidence="6">
    <location>
        <begin position="248"/>
        <end position="272"/>
    </location>
</feature>
<evidence type="ECO:0000313" key="8">
    <source>
        <dbReference type="Proteomes" id="UP000198847"/>
    </source>
</evidence>
<evidence type="ECO:0000256" key="1">
    <source>
        <dbReference type="ARBA" id="ARBA00004141"/>
    </source>
</evidence>
<feature type="transmembrane region" description="Helical" evidence="6">
    <location>
        <begin position="12"/>
        <end position="36"/>
    </location>
</feature>
<feature type="transmembrane region" description="Helical" evidence="6">
    <location>
        <begin position="349"/>
        <end position="367"/>
    </location>
</feature>
<evidence type="ECO:0000256" key="4">
    <source>
        <dbReference type="ARBA" id="ARBA00022989"/>
    </source>
</evidence>
<name>A0A1H8SI65_9FIRM</name>
<feature type="transmembrane region" description="Helical" evidence="6">
    <location>
        <begin position="220"/>
        <end position="242"/>
    </location>
</feature>
<evidence type="ECO:0000256" key="6">
    <source>
        <dbReference type="SAM" id="Phobius"/>
    </source>
</evidence>
<dbReference type="STRING" id="112903.SAMN04490178_10555"/>
<dbReference type="InterPro" id="IPR001248">
    <property type="entry name" value="Pur-cyt_permease"/>
</dbReference>
<protein>
    <submittedName>
        <fullName evidence="7">Putative hydroxymethylpyrimidine transporter CytX</fullName>
    </submittedName>
</protein>
<dbReference type="GO" id="GO:0015209">
    <property type="term" value="F:cytosine transmembrane transporter activity"/>
    <property type="evidence" value="ECO:0007669"/>
    <property type="project" value="InterPro"/>
</dbReference>
<feature type="transmembrane region" description="Helical" evidence="6">
    <location>
        <begin position="373"/>
        <end position="392"/>
    </location>
</feature>
<dbReference type="Proteomes" id="UP000198847">
    <property type="component" value="Unassembled WGS sequence"/>
</dbReference>
<organism evidence="7 8">
    <name type="scientific">Propionispora vibrioides</name>
    <dbReference type="NCBI Taxonomy" id="112903"/>
    <lineage>
        <taxon>Bacteria</taxon>
        <taxon>Bacillati</taxon>
        <taxon>Bacillota</taxon>
        <taxon>Negativicutes</taxon>
        <taxon>Selenomonadales</taxon>
        <taxon>Sporomusaceae</taxon>
        <taxon>Propionispora</taxon>
    </lineage>
</organism>
<evidence type="ECO:0000313" key="7">
    <source>
        <dbReference type="EMBL" id="SEO77863.1"/>
    </source>
</evidence>
<feature type="transmembrane region" description="Helical" evidence="6">
    <location>
        <begin position="180"/>
        <end position="199"/>
    </location>
</feature>
<dbReference type="Gene3D" id="1.10.4160.10">
    <property type="entry name" value="Hydantoin permease"/>
    <property type="match status" value="1"/>
</dbReference>
<evidence type="ECO:0000256" key="2">
    <source>
        <dbReference type="ARBA" id="ARBA00008974"/>
    </source>
</evidence>
<dbReference type="EMBL" id="FODY01000005">
    <property type="protein sequence ID" value="SEO77863.1"/>
    <property type="molecule type" value="Genomic_DNA"/>
</dbReference>
<feature type="transmembrane region" description="Helical" evidence="6">
    <location>
        <begin position="317"/>
        <end position="337"/>
    </location>
</feature>
<reference evidence="7 8" key="1">
    <citation type="submission" date="2016-10" db="EMBL/GenBank/DDBJ databases">
        <authorList>
            <person name="de Groot N.N."/>
        </authorList>
    </citation>
    <scope>NUCLEOTIDE SEQUENCE [LARGE SCALE GENOMIC DNA]</scope>
    <source>
        <strain evidence="7 8">DSM 13305</strain>
    </source>
</reference>
<comment type="subcellular location">
    <subcellularLocation>
        <location evidence="1">Membrane</location>
        <topology evidence="1">Multi-pass membrane protein</topology>
    </subcellularLocation>
</comment>
<comment type="similarity">
    <text evidence="2">Belongs to the purine-cytosine permease (2.A.39) family.</text>
</comment>
<sequence length="404" mass="43210">MQENNRTVRGSHFLFLWFGAAVSIAEIMTGGLLAPLGFKQGLLAVLLGHLAGTTLLALGGYIGAREGIPALFSTRISFGVYGSYLFSALNILQLVGWTAVMIISAARSANDVTRLLWGWDQLQVWSLFIGALVALWIALGREGGWKKLNMAAVVLLLGVTVMLSQVVFHDTGALTKEAVGGISFGGALELSVVMPLSWLPLIADYTRFARNRQGAVWGSWAGYFVGSCWMYIIGLGAALVSGSADPSAMMLAAGLGFGALGIIVLATVTTTFMDAYSAGVSFANLVPAWNEKWMALVLTAIGTALALAVDMELYQDFLLAIGSVFAPLFAVLFSDYFWHGRRQVTAGLLVDWPALAVWGIGVWLYYQMLEVDFIAGATIPVMVITAILLKLVRQVGGQQKQAGI</sequence>
<evidence type="ECO:0000256" key="3">
    <source>
        <dbReference type="ARBA" id="ARBA00022692"/>
    </source>
</evidence>
<dbReference type="InterPro" id="IPR030191">
    <property type="entry name" value="CodB"/>
</dbReference>
<feature type="transmembrane region" description="Helical" evidence="6">
    <location>
        <begin position="293"/>
        <end position="311"/>
    </location>
</feature>
<dbReference type="OrthoDB" id="9780088at2"/>
<keyword evidence="4 6" id="KW-1133">Transmembrane helix</keyword>
<feature type="transmembrane region" description="Helical" evidence="6">
    <location>
        <begin position="42"/>
        <end position="64"/>
    </location>
</feature>
<accession>A0A1H8SI65</accession>
<feature type="transmembrane region" description="Helical" evidence="6">
    <location>
        <begin position="151"/>
        <end position="168"/>
    </location>
</feature>
<keyword evidence="5 6" id="KW-0472">Membrane</keyword>
<dbReference type="Pfam" id="PF02133">
    <property type="entry name" value="Transp_cyt_pur"/>
    <property type="match status" value="1"/>
</dbReference>
<evidence type="ECO:0000256" key="5">
    <source>
        <dbReference type="ARBA" id="ARBA00023136"/>
    </source>
</evidence>
<proteinExistence type="inferred from homology"/>
<dbReference type="PANTHER" id="PTHR30569:SF0">
    <property type="entry name" value="CYTOSINE PERMEASE"/>
    <property type="match status" value="1"/>
</dbReference>
<feature type="transmembrane region" description="Helical" evidence="6">
    <location>
        <begin position="122"/>
        <end position="139"/>
    </location>
</feature>
<dbReference type="CDD" id="cd11484">
    <property type="entry name" value="SLC-NCS1sbd_CobB-like"/>
    <property type="match status" value="1"/>
</dbReference>
<dbReference type="NCBIfam" id="TIGR02358">
    <property type="entry name" value="thia_cytX"/>
    <property type="match status" value="1"/>
</dbReference>
<dbReference type="AlphaFoldDB" id="A0A1H8SI65"/>
<keyword evidence="3 6" id="KW-0812">Transmembrane</keyword>
<keyword evidence="8" id="KW-1185">Reference proteome</keyword>
<dbReference type="InterPro" id="IPR012732">
    <property type="entry name" value="Thia_CytX"/>
</dbReference>
<dbReference type="PANTHER" id="PTHR30569">
    <property type="entry name" value="CYTOSINE TRANSPORTER CODB"/>
    <property type="match status" value="1"/>
</dbReference>
<dbReference type="RefSeq" id="WP_091744746.1">
    <property type="nucleotide sequence ID" value="NZ_FODY01000005.1"/>
</dbReference>
<feature type="transmembrane region" description="Helical" evidence="6">
    <location>
        <begin position="76"/>
        <end position="102"/>
    </location>
</feature>